<reference evidence="1 2" key="1">
    <citation type="submission" date="2018-07" db="EMBL/GenBank/DDBJ databases">
        <title>Genomic Encyclopedia of Type Strains, Phase III (KMG-III): the genomes of soil and plant-associated and newly described type strains.</title>
        <authorList>
            <person name="Whitman W."/>
        </authorList>
    </citation>
    <scope>NUCLEOTIDE SEQUENCE [LARGE SCALE GENOMIC DNA]</scope>
    <source>
        <strain evidence="1 2">CECT 8575</strain>
    </source>
</reference>
<protein>
    <recommendedName>
        <fullName evidence="3">Ferredoxin</fullName>
    </recommendedName>
</protein>
<proteinExistence type="predicted"/>
<evidence type="ECO:0000313" key="2">
    <source>
        <dbReference type="Proteomes" id="UP000253495"/>
    </source>
</evidence>
<gene>
    <name evidence="1" type="ORF">DFQ14_104153</name>
</gene>
<name>A0A368VYA7_9ACTN</name>
<dbReference type="RefSeq" id="WP_114452651.1">
    <property type="nucleotide sequence ID" value="NZ_QPJC01000004.1"/>
</dbReference>
<dbReference type="AlphaFoldDB" id="A0A368VYA7"/>
<evidence type="ECO:0000313" key="1">
    <source>
        <dbReference type="EMBL" id="RCW44564.1"/>
    </source>
</evidence>
<dbReference type="OrthoDB" id="4554341at2"/>
<dbReference type="Proteomes" id="UP000253495">
    <property type="component" value="Unassembled WGS sequence"/>
</dbReference>
<sequence>MSADGSAWAKAPEFGDRPEVLARLRAETAADREEYLEGGMHPVECRRCGTCVLVKKNSEKHTSIQWKTDPSRSCAEFASRVGEGGVTAFLDSCTTLQAGIDEDVRNGRIPVPED</sequence>
<dbReference type="EMBL" id="QPJC01000004">
    <property type="protein sequence ID" value="RCW44564.1"/>
    <property type="molecule type" value="Genomic_DNA"/>
</dbReference>
<comment type="caution">
    <text evidence="1">The sequence shown here is derived from an EMBL/GenBank/DDBJ whole genome shotgun (WGS) entry which is preliminary data.</text>
</comment>
<keyword evidence="2" id="KW-1185">Reference proteome</keyword>
<accession>A0A368VYA7</accession>
<organism evidence="1 2">
    <name type="scientific">Halopolyspora algeriensis</name>
    <dbReference type="NCBI Taxonomy" id="1500506"/>
    <lineage>
        <taxon>Bacteria</taxon>
        <taxon>Bacillati</taxon>
        <taxon>Actinomycetota</taxon>
        <taxon>Actinomycetes</taxon>
        <taxon>Actinomycetes incertae sedis</taxon>
        <taxon>Halopolyspora</taxon>
    </lineage>
</organism>
<evidence type="ECO:0008006" key="3">
    <source>
        <dbReference type="Google" id="ProtNLM"/>
    </source>
</evidence>